<evidence type="ECO:0000313" key="1">
    <source>
        <dbReference type="EMBL" id="GHD43270.1"/>
    </source>
</evidence>
<dbReference type="AlphaFoldDB" id="A0A919CN05"/>
<dbReference type="Proteomes" id="UP000630353">
    <property type="component" value="Unassembled WGS sequence"/>
</dbReference>
<accession>A0A919CN05</accession>
<sequence>MQSVAEGGPERLYTGFEEGLPYAGPQPDLNQGVFEVRAGAVPADAVPIVDEDVAAVIGFRSSGRGITRVFDLDGTLVSIDEVGLQSPAIDPIDLITIGGVVAVSVRKAVQLLGRTVSAQAVGKGAAGLLRQEALQTLRAVFRSSATTQLRFSRAALKHMRNPDRHVPVHILRLAIRHGRRSPDPQNVPGLSMYRIPMRCAGKSYELEVLIRESDNTIVHFSYKG</sequence>
<dbReference type="EMBL" id="BMZS01000002">
    <property type="protein sequence ID" value="GHD43270.1"/>
    <property type="molecule type" value="Genomic_DNA"/>
</dbReference>
<organism evidence="1 2">
    <name type="scientific">Thalassobaculum fulvum</name>
    <dbReference type="NCBI Taxonomy" id="1633335"/>
    <lineage>
        <taxon>Bacteria</taxon>
        <taxon>Pseudomonadati</taxon>
        <taxon>Pseudomonadota</taxon>
        <taxon>Alphaproteobacteria</taxon>
        <taxon>Rhodospirillales</taxon>
        <taxon>Thalassobaculaceae</taxon>
        <taxon>Thalassobaculum</taxon>
    </lineage>
</organism>
<name>A0A919CN05_9PROT</name>
<gene>
    <name evidence="1" type="ORF">GCM10017083_09170</name>
</gene>
<protein>
    <submittedName>
        <fullName evidence="1">Uncharacterized protein</fullName>
    </submittedName>
</protein>
<evidence type="ECO:0000313" key="2">
    <source>
        <dbReference type="Proteomes" id="UP000630353"/>
    </source>
</evidence>
<comment type="caution">
    <text evidence="1">The sequence shown here is derived from an EMBL/GenBank/DDBJ whole genome shotgun (WGS) entry which is preliminary data.</text>
</comment>
<reference evidence="1" key="2">
    <citation type="submission" date="2020-09" db="EMBL/GenBank/DDBJ databases">
        <authorList>
            <person name="Sun Q."/>
            <person name="Kim S."/>
        </authorList>
    </citation>
    <scope>NUCLEOTIDE SEQUENCE</scope>
    <source>
        <strain evidence="1">KCTC 42651</strain>
    </source>
</reference>
<dbReference type="RefSeq" id="WP_189987751.1">
    <property type="nucleotide sequence ID" value="NZ_BMZS01000002.1"/>
</dbReference>
<reference evidence="1" key="1">
    <citation type="journal article" date="2014" name="Int. J. Syst. Evol. Microbiol.">
        <title>Complete genome sequence of Corynebacterium casei LMG S-19264T (=DSM 44701T), isolated from a smear-ripened cheese.</title>
        <authorList>
            <consortium name="US DOE Joint Genome Institute (JGI-PGF)"/>
            <person name="Walter F."/>
            <person name="Albersmeier A."/>
            <person name="Kalinowski J."/>
            <person name="Ruckert C."/>
        </authorList>
    </citation>
    <scope>NUCLEOTIDE SEQUENCE</scope>
    <source>
        <strain evidence="1">KCTC 42651</strain>
    </source>
</reference>
<proteinExistence type="predicted"/>
<keyword evidence="2" id="KW-1185">Reference proteome</keyword>